<accession>A0AAX6MTG4</accession>
<keyword evidence="3" id="KW-1185">Reference proteome</keyword>
<protein>
    <submittedName>
        <fullName evidence="2">Uncharacterized protein</fullName>
    </submittedName>
</protein>
<comment type="caution">
    <text evidence="2">The sequence shown here is derived from an EMBL/GenBank/DDBJ whole genome shotgun (WGS) entry which is preliminary data.</text>
</comment>
<sequence length="140" mass="15638">MSTRQRIRDIISVAKEHISAMSGRYRISPTDFDELYQLYQLDTSAKGLYEFVVDHPVTHAIAGRLNVRPIDVLAAMVGKTADVCQKELDAEILIYQDAEAKAARARAKAMAETRSVSESTLKGDKSVQVSYEEGKIEEEM</sequence>
<dbReference type="AlphaFoldDB" id="A0AAX6MTG4"/>
<feature type="region of interest" description="Disordered" evidence="1">
    <location>
        <begin position="112"/>
        <end position="140"/>
    </location>
</feature>
<dbReference type="Proteomes" id="UP001369815">
    <property type="component" value="Unassembled WGS sequence"/>
</dbReference>
<organism evidence="2 3">
    <name type="scientific">Daldinia eschscholtzii</name>
    <dbReference type="NCBI Taxonomy" id="292717"/>
    <lineage>
        <taxon>Eukaryota</taxon>
        <taxon>Fungi</taxon>
        <taxon>Dikarya</taxon>
        <taxon>Ascomycota</taxon>
        <taxon>Pezizomycotina</taxon>
        <taxon>Sordariomycetes</taxon>
        <taxon>Xylariomycetidae</taxon>
        <taxon>Xylariales</taxon>
        <taxon>Hypoxylaceae</taxon>
        <taxon>Daldinia</taxon>
    </lineage>
</organism>
<gene>
    <name evidence="2" type="ORF">Daesc_003562</name>
</gene>
<dbReference type="EMBL" id="JBANMG010000003">
    <property type="protein sequence ID" value="KAK6955915.1"/>
    <property type="molecule type" value="Genomic_DNA"/>
</dbReference>
<evidence type="ECO:0000313" key="3">
    <source>
        <dbReference type="Proteomes" id="UP001369815"/>
    </source>
</evidence>
<proteinExistence type="predicted"/>
<name>A0AAX6MTG4_9PEZI</name>
<reference evidence="2 3" key="1">
    <citation type="journal article" date="2024" name="Front Chem Biol">
        <title>Unveiling the potential of Daldinia eschscholtzii MFLUCC 19-0629 through bioactivity and bioinformatics studies for enhanced sustainable agriculture production.</title>
        <authorList>
            <person name="Brooks S."/>
            <person name="Weaver J.A."/>
            <person name="Klomchit A."/>
            <person name="Alharthi S.A."/>
            <person name="Onlamun T."/>
            <person name="Nurani R."/>
            <person name="Vong T.K."/>
            <person name="Alberti F."/>
            <person name="Greco C."/>
        </authorList>
    </citation>
    <scope>NUCLEOTIDE SEQUENCE [LARGE SCALE GENOMIC DNA]</scope>
    <source>
        <strain evidence="2">MFLUCC 19-0629</strain>
    </source>
</reference>
<evidence type="ECO:0000256" key="1">
    <source>
        <dbReference type="SAM" id="MobiDB-lite"/>
    </source>
</evidence>
<evidence type="ECO:0000313" key="2">
    <source>
        <dbReference type="EMBL" id="KAK6955915.1"/>
    </source>
</evidence>